<accession>A0A517YLB2</accession>
<dbReference type="Gene3D" id="2.60.120.260">
    <property type="entry name" value="Galactose-binding domain-like"/>
    <property type="match status" value="1"/>
</dbReference>
<evidence type="ECO:0000313" key="2">
    <source>
        <dbReference type="Proteomes" id="UP000315017"/>
    </source>
</evidence>
<dbReference type="KEGG" id="aagg:ETAA8_61430"/>
<dbReference type="OrthoDB" id="258535at2"/>
<evidence type="ECO:0000313" key="1">
    <source>
        <dbReference type="EMBL" id="QDU30990.1"/>
    </source>
</evidence>
<proteinExistence type="predicted"/>
<dbReference type="RefSeq" id="WP_145097387.1">
    <property type="nucleotide sequence ID" value="NZ_CP036274.1"/>
</dbReference>
<keyword evidence="2" id="KW-1185">Reference proteome</keyword>
<reference evidence="1 2" key="1">
    <citation type="submission" date="2019-02" db="EMBL/GenBank/DDBJ databases">
        <title>Deep-cultivation of Planctomycetes and their phenomic and genomic characterization uncovers novel biology.</title>
        <authorList>
            <person name="Wiegand S."/>
            <person name="Jogler M."/>
            <person name="Boedeker C."/>
            <person name="Pinto D."/>
            <person name="Vollmers J."/>
            <person name="Rivas-Marin E."/>
            <person name="Kohn T."/>
            <person name="Peeters S.H."/>
            <person name="Heuer A."/>
            <person name="Rast P."/>
            <person name="Oberbeckmann S."/>
            <person name="Bunk B."/>
            <person name="Jeske O."/>
            <person name="Meyerdierks A."/>
            <person name="Storesund J.E."/>
            <person name="Kallscheuer N."/>
            <person name="Luecker S."/>
            <person name="Lage O.M."/>
            <person name="Pohl T."/>
            <person name="Merkel B.J."/>
            <person name="Hornburger P."/>
            <person name="Mueller R.-W."/>
            <person name="Bruemmer F."/>
            <person name="Labrenz M."/>
            <person name="Spormann A.M."/>
            <person name="Op den Camp H."/>
            <person name="Overmann J."/>
            <person name="Amann R."/>
            <person name="Jetten M.S.M."/>
            <person name="Mascher T."/>
            <person name="Medema M.H."/>
            <person name="Devos D.P."/>
            <person name="Kaster A.-K."/>
            <person name="Ovreas L."/>
            <person name="Rohde M."/>
            <person name="Galperin M.Y."/>
            <person name="Jogler C."/>
        </authorList>
    </citation>
    <scope>NUCLEOTIDE SEQUENCE [LARGE SCALE GENOMIC DNA]</scope>
    <source>
        <strain evidence="1 2">ETA_A8</strain>
    </source>
</reference>
<dbReference type="InterPro" id="IPR014867">
    <property type="entry name" value="Spore_coat_CotH_CotH2/3/7"/>
</dbReference>
<gene>
    <name evidence="1" type="ORF">ETAA8_61430</name>
</gene>
<dbReference type="EMBL" id="CP036274">
    <property type="protein sequence ID" value="QDU30990.1"/>
    <property type="molecule type" value="Genomic_DNA"/>
</dbReference>
<dbReference type="PANTHER" id="PTHR40050">
    <property type="entry name" value="INNER SPORE COAT PROTEIN H"/>
    <property type="match status" value="1"/>
</dbReference>
<name>A0A517YLB2_9BACT</name>
<protein>
    <submittedName>
        <fullName evidence="1">CotH protein</fullName>
    </submittedName>
</protein>
<dbReference type="Proteomes" id="UP000315017">
    <property type="component" value="Chromosome"/>
</dbReference>
<organism evidence="1 2">
    <name type="scientific">Anatilimnocola aggregata</name>
    <dbReference type="NCBI Taxonomy" id="2528021"/>
    <lineage>
        <taxon>Bacteria</taxon>
        <taxon>Pseudomonadati</taxon>
        <taxon>Planctomycetota</taxon>
        <taxon>Planctomycetia</taxon>
        <taxon>Pirellulales</taxon>
        <taxon>Pirellulaceae</taxon>
        <taxon>Anatilimnocola</taxon>
    </lineage>
</organism>
<sequence length="549" mass="61094">MPESGSLQRRTFLALTVGGTLAGWQGLSLSASGQQNSPLPRKQSKTPDASDAFFINGEIPSMKIFIEDGELNKLRGNLRAYVKCRVLENDKTEYKDVGVKCKGAAGSFRNIDDRPALTLNFDKYIREQNFHAMDKIHLNNSVQDPTYMHEILCSDINLAAGVPCARASHARVWINNRDLGFYGLKEGFDKKFLKRHWTNGTGNYYDGGFCQDIDAALEKDEGKGVDDRSDLKALVDACRNGDPAKRWPLVNELLDVDAFLRFMALELMCCHWDGYCNNRNNYRVYFDPTTKKAYFMPHGMDQMFGDTNANIMHHPGALVANTVMHNPEWRARYRDIVNEVMPLFNPPDKLHQRLDQIHARTRPVLAAINENVAKDHDNHVKGLKDRLTNRAKNLLQQNSTVEPRPLKFDGNGIAKLPTWGPKPASDALLGEETPDGVKCFVIGVGPSGRSADSFRTKVLLSAGTYKLQGRARVAEVAAVAESPGTGAGLRISGGQRTNKLEGTTDWTNLEHEIVVSNPTQELELVAELRATKGKVWFDAGSLQIAKVNK</sequence>
<dbReference type="Pfam" id="PF08757">
    <property type="entry name" value="CotH"/>
    <property type="match status" value="1"/>
</dbReference>
<dbReference type="AlphaFoldDB" id="A0A517YLB2"/>
<dbReference type="PANTHER" id="PTHR40050:SF1">
    <property type="entry name" value="INNER SPORE COAT PROTEIN H"/>
    <property type="match status" value="1"/>
</dbReference>